<evidence type="ECO:0000313" key="3">
    <source>
        <dbReference type="Proteomes" id="UP000033618"/>
    </source>
</evidence>
<protein>
    <submittedName>
        <fullName evidence="2">Uncharacterized protein</fullName>
    </submittedName>
</protein>
<proteinExistence type="predicted"/>
<dbReference type="EMBL" id="LAQU01000159">
    <property type="protein sequence ID" value="KKB60856.1"/>
    <property type="molecule type" value="Genomic_DNA"/>
</dbReference>
<dbReference type="AlphaFoldDB" id="A0A0F5JSM6"/>
<comment type="caution">
    <text evidence="2">The sequence shown here is derived from an EMBL/GenBank/DDBJ whole genome shotgun (WGS) entry which is preliminary data.</text>
</comment>
<evidence type="ECO:0000256" key="1">
    <source>
        <dbReference type="SAM" id="MobiDB-lite"/>
    </source>
</evidence>
<feature type="non-terminal residue" evidence="2">
    <location>
        <position position="118"/>
    </location>
</feature>
<accession>A0A0F5JSM6</accession>
<reference evidence="2 3" key="1">
    <citation type="submission" date="2015-03" db="EMBL/GenBank/DDBJ databases">
        <title>Draft Genome Sequence of Burkholderia andropogonis type strain ICMP2807, isolated from Sorghum bicolor.</title>
        <authorList>
            <person name="Lopes-Santos L."/>
            <person name="Castro D.B."/>
            <person name="Ottoboni L.M."/>
            <person name="Park D."/>
            <person name="Weirc B.S."/>
            <person name="Destefano S.A."/>
        </authorList>
    </citation>
    <scope>NUCLEOTIDE SEQUENCE [LARGE SCALE GENOMIC DNA]</scope>
    <source>
        <strain evidence="2 3">ICMP2807</strain>
    </source>
</reference>
<keyword evidence="3" id="KW-1185">Reference proteome</keyword>
<sequence>MSKVSAEGRVKALSEFIESPSGESDGARIPGHAKAKRTSSFAQLKPATAQSGARPADHPKLFRTPQTRERLHRLRHELGKIDPAPSTAQEAHTEVVKAIARANLCAWHVPALTAESAL</sequence>
<name>A0A0F5JSM6_9BURK</name>
<organism evidence="2 3">
    <name type="scientific">Robbsia andropogonis</name>
    <dbReference type="NCBI Taxonomy" id="28092"/>
    <lineage>
        <taxon>Bacteria</taxon>
        <taxon>Pseudomonadati</taxon>
        <taxon>Pseudomonadota</taxon>
        <taxon>Betaproteobacteria</taxon>
        <taxon>Burkholderiales</taxon>
        <taxon>Burkholderiaceae</taxon>
        <taxon>Robbsia</taxon>
    </lineage>
</organism>
<dbReference type="Proteomes" id="UP000033618">
    <property type="component" value="Unassembled WGS sequence"/>
</dbReference>
<gene>
    <name evidence="2" type="ORF">WM40_26750</name>
</gene>
<feature type="region of interest" description="Disordered" evidence="1">
    <location>
        <begin position="15"/>
        <end position="62"/>
    </location>
</feature>
<evidence type="ECO:0000313" key="2">
    <source>
        <dbReference type="EMBL" id="KKB60856.1"/>
    </source>
</evidence>